<sequence>MSGAPDALIAERQAAIVASFARQGVLLGMGGRLVSIEVGRWTLELPFGEAVAQQHGFFAGGAIGVLADVVGVVSARLLPTVSGR</sequence>
<dbReference type="EMBL" id="JAASQR010000004">
    <property type="protein sequence ID" value="NIJ17946.1"/>
    <property type="molecule type" value="Genomic_DNA"/>
</dbReference>
<dbReference type="AlphaFoldDB" id="A0A846MHW0"/>
<evidence type="ECO:0000313" key="1">
    <source>
        <dbReference type="EMBL" id="NIJ17946.1"/>
    </source>
</evidence>
<dbReference type="Gene3D" id="3.10.129.10">
    <property type="entry name" value="Hotdog Thioesterase"/>
    <property type="match status" value="1"/>
</dbReference>
<proteinExistence type="predicted"/>
<accession>A0A846MHW0</accession>
<organism evidence="1 2">
    <name type="scientific">Sphingobium vermicomposti</name>
    <dbReference type="NCBI Taxonomy" id="529005"/>
    <lineage>
        <taxon>Bacteria</taxon>
        <taxon>Pseudomonadati</taxon>
        <taxon>Pseudomonadota</taxon>
        <taxon>Alphaproteobacteria</taxon>
        <taxon>Sphingomonadales</taxon>
        <taxon>Sphingomonadaceae</taxon>
        <taxon>Sphingobium</taxon>
    </lineage>
</organism>
<protein>
    <submittedName>
        <fullName evidence="1">Acyl-coenzyme A thioesterase PaaI-like protein</fullName>
    </submittedName>
</protein>
<keyword evidence="2" id="KW-1185">Reference proteome</keyword>
<name>A0A846MHW0_9SPHN</name>
<evidence type="ECO:0000313" key="2">
    <source>
        <dbReference type="Proteomes" id="UP000576821"/>
    </source>
</evidence>
<reference evidence="1 2" key="1">
    <citation type="submission" date="2020-03" db="EMBL/GenBank/DDBJ databases">
        <title>Genomic Encyclopedia of Type Strains, Phase IV (KMG-IV): sequencing the most valuable type-strain genomes for metagenomic binning, comparative biology and taxonomic classification.</title>
        <authorList>
            <person name="Goeker M."/>
        </authorList>
    </citation>
    <scope>NUCLEOTIDE SEQUENCE [LARGE SCALE GENOMIC DNA]</scope>
    <source>
        <strain evidence="1 2">DSM 21299</strain>
    </source>
</reference>
<dbReference type="InterPro" id="IPR029069">
    <property type="entry name" value="HotDog_dom_sf"/>
</dbReference>
<dbReference type="RefSeq" id="WP_167304848.1">
    <property type="nucleotide sequence ID" value="NZ_JAASQR010000004.1"/>
</dbReference>
<dbReference type="SUPFAM" id="SSF54637">
    <property type="entry name" value="Thioesterase/thiol ester dehydrase-isomerase"/>
    <property type="match status" value="1"/>
</dbReference>
<comment type="caution">
    <text evidence="1">The sequence shown here is derived from an EMBL/GenBank/DDBJ whole genome shotgun (WGS) entry which is preliminary data.</text>
</comment>
<gene>
    <name evidence="1" type="ORF">FHS54_002946</name>
</gene>
<dbReference type="Proteomes" id="UP000576821">
    <property type="component" value="Unassembled WGS sequence"/>
</dbReference>